<name>A0A1S9UGZ0_BACCE</name>
<comment type="caution">
    <text evidence="1">The sequence shown here is derived from an EMBL/GenBank/DDBJ whole genome shotgun (WGS) entry which is preliminary data.</text>
</comment>
<organism evidence="1 2">
    <name type="scientific">Bacillus cereus</name>
    <dbReference type="NCBI Taxonomy" id="1396"/>
    <lineage>
        <taxon>Bacteria</taxon>
        <taxon>Bacillati</taxon>
        <taxon>Bacillota</taxon>
        <taxon>Bacilli</taxon>
        <taxon>Bacillales</taxon>
        <taxon>Bacillaceae</taxon>
        <taxon>Bacillus</taxon>
        <taxon>Bacillus cereus group</taxon>
    </lineage>
</organism>
<evidence type="ECO:0000313" key="1">
    <source>
        <dbReference type="EMBL" id="OOR21493.1"/>
    </source>
</evidence>
<reference evidence="1 2" key="1">
    <citation type="submission" date="2017-01" db="EMBL/GenBank/DDBJ databases">
        <title>Bacillus cereus isolates.</title>
        <authorList>
            <person name="Beno S.M."/>
        </authorList>
    </citation>
    <scope>NUCLEOTIDE SEQUENCE [LARGE SCALE GENOMIC DNA]</scope>
    <source>
        <strain evidence="1 2">FSL M7-1219</strain>
    </source>
</reference>
<proteinExistence type="predicted"/>
<dbReference type="AlphaFoldDB" id="A0A1S9UGZ0"/>
<protein>
    <submittedName>
        <fullName evidence="1">Uncharacterized protein</fullName>
    </submittedName>
</protein>
<dbReference type="EMBL" id="MUAL01000078">
    <property type="protein sequence ID" value="OOR21493.1"/>
    <property type="molecule type" value="Genomic_DNA"/>
</dbReference>
<dbReference type="Proteomes" id="UP000191124">
    <property type="component" value="Unassembled WGS sequence"/>
</dbReference>
<accession>A0A1S9UGZ0</accession>
<gene>
    <name evidence="1" type="ORF">BW892_23600</name>
</gene>
<evidence type="ECO:0000313" key="2">
    <source>
        <dbReference type="Proteomes" id="UP000191124"/>
    </source>
</evidence>
<sequence>MSRDSSLKNRKSGLERDYEKRRFNSFELGKKAIDALLMEGKEVTLHNISKKTKELDKQGKGIHFNTIRNHEELYAYYKEQSKSYKKKQKELEKHLPYRENEKHTFHEFEQLKHDRNLKNVYRQYMRLTKAELSNRLIEAEQYIAEGNQEYLKKLFETYRG</sequence>